<dbReference type="Proteomes" id="UP000276133">
    <property type="component" value="Unassembled WGS sequence"/>
</dbReference>
<gene>
    <name evidence="1" type="ORF">BpHYR1_036792</name>
</gene>
<proteinExistence type="predicted"/>
<accession>A0A3M7PIR0</accession>
<evidence type="ECO:0000313" key="1">
    <source>
        <dbReference type="EMBL" id="RMZ98600.1"/>
    </source>
</evidence>
<feature type="non-terminal residue" evidence="1">
    <location>
        <position position="57"/>
    </location>
</feature>
<dbReference type="AlphaFoldDB" id="A0A3M7PIR0"/>
<sequence length="57" mass="6616">MSVPNLLKILATLYFVSKLFKLCFQNVSLEHKIKQLQKTSRQGQERFLIVGDIFSSE</sequence>
<protein>
    <submittedName>
        <fullName evidence="1">Uncharacterized protein</fullName>
    </submittedName>
</protein>
<dbReference type="EMBL" id="REGN01010671">
    <property type="protein sequence ID" value="RMZ98600.1"/>
    <property type="molecule type" value="Genomic_DNA"/>
</dbReference>
<organism evidence="1 2">
    <name type="scientific">Brachionus plicatilis</name>
    <name type="common">Marine rotifer</name>
    <name type="synonym">Brachionus muelleri</name>
    <dbReference type="NCBI Taxonomy" id="10195"/>
    <lineage>
        <taxon>Eukaryota</taxon>
        <taxon>Metazoa</taxon>
        <taxon>Spiralia</taxon>
        <taxon>Gnathifera</taxon>
        <taxon>Rotifera</taxon>
        <taxon>Eurotatoria</taxon>
        <taxon>Monogononta</taxon>
        <taxon>Pseudotrocha</taxon>
        <taxon>Ploima</taxon>
        <taxon>Brachionidae</taxon>
        <taxon>Brachionus</taxon>
    </lineage>
</organism>
<comment type="caution">
    <text evidence="1">The sequence shown here is derived from an EMBL/GenBank/DDBJ whole genome shotgun (WGS) entry which is preliminary data.</text>
</comment>
<reference evidence="1 2" key="1">
    <citation type="journal article" date="2018" name="Sci. Rep.">
        <title>Genomic signatures of local adaptation to the degree of environmental predictability in rotifers.</title>
        <authorList>
            <person name="Franch-Gras L."/>
            <person name="Hahn C."/>
            <person name="Garcia-Roger E.M."/>
            <person name="Carmona M.J."/>
            <person name="Serra M."/>
            <person name="Gomez A."/>
        </authorList>
    </citation>
    <scope>NUCLEOTIDE SEQUENCE [LARGE SCALE GENOMIC DNA]</scope>
    <source>
        <strain evidence="1">HYR1</strain>
    </source>
</reference>
<name>A0A3M7PIR0_BRAPC</name>
<keyword evidence="2" id="KW-1185">Reference proteome</keyword>
<evidence type="ECO:0000313" key="2">
    <source>
        <dbReference type="Proteomes" id="UP000276133"/>
    </source>
</evidence>